<name>A0A0A9G3J3_ARUDO</name>
<proteinExistence type="predicted"/>
<dbReference type="EMBL" id="GBRH01178261">
    <property type="protein sequence ID" value="JAE19635.1"/>
    <property type="molecule type" value="Transcribed_RNA"/>
</dbReference>
<reference evidence="1" key="2">
    <citation type="journal article" date="2015" name="Data Brief">
        <title>Shoot transcriptome of the giant reed, Arundo donax.</title>
        <authorList>
            <person name="Barrero R.A."/>
            <person name="Guerrero F.D."/>
            <person name="Moolhuijzen P."/>
            <person name="Goolsby J.A."/>
            <person name="Tidwell J."/>
            <person name="Bellgard S.E."/>
            <person name="Bellgard M.I."/>
        </authorList>
    </citation>
    <scope>NUCLEOTIDE SEQUENCE</scope>
    <source>
        <tissue evidence="1">Shoot tissue taken approximately 20 cm above the soil surface</tissue>
    </source>
</reference>
<protein>
    <submittedName>
        <fullName evidence="1">Uncharacterized protein</fullName>
    </submittedName>
</protein>
<sequence length="43" mass="4859">MRFYSTPSLYHITSHGATDPNSAVCSKIREIEADQTHPPMHMT</sequence>
<organism evidence="1">
    <name type="scientific">Arundo donax</name>
    <name type="common">Giant reed</name>
    <name type="synonym">Donax arundinaceus</name>
    <dbReference type="NCBI Taxonomy" id="35708"/>
    <lineage>
        <taxon>Eukaryota</taxon>
        <taxon>Viridiplantae</taxon>
        <taxon>Streptophyta</taxon>
        <taxon>Embryophyta</taxon>
        <taxon>Tracheophyta</taxon>
        <taxon>Spermatophyta</taxon>
        <taxon>Magnoliopsida</taxon>
        <taxon>Liliopsida</taxon>
        <taxon>Poales</taxon>
        <taxon>Poaceae</taxon>
        <taxon>PACMAD clade</taxon>
        <taxon>Arundinoideae</taxon>
        <taxon>Arundineae</taxon>
        <taxon>Arundo</taxon>
    </lineage>
</organism>
<accession>A0A0A9G3J3</accession>
<dbReference type="AlphaFoldDB" id="A0A0A9G3J3"/>
<evidence type="ECO:0000313" key="1">
    <source>
        <dbReference type="EMBL" id="JAE19635.1"/>
    </source>
</evidence>
<reference evidence="1" key="1">
    <citation type="submission" date="2014-09" db="EMBL/GenBank/DDBJ databases">
        <authorList>
            <person name="Magalhaes I.L.F."/>
            <person name="Oliveira U."/>
            <person name="Santos F.R."/>
            <person name="Vidigal T.H.D.A."/>
            <person name="Brescovit A.D."/>
            <person name="Santos A.J."/>
        </authorList>
    </citation>
    <scope>NUCLEOTIDE SEQUENCE</scope>
    <source>
        <tissue evidence="1">Shoot tissue taken approximately 20 cm above the soil surface</tissue>
    </source>
</reference>